<evidence type="ECO:0000256" key="1">
    <source>
        <dbReference type="SAM" id="MobiDB-lite"/>
    </source>
</evidence>
<evidence type="ECO:0000313" key="3">
    <source>
        <dbReference type="Proteomes" id="UP001596353"/>
    </source>
</evidence>
<feature type="region of interest" description="Disordered" evidence="1">
    <location>
        <begin position="79"/>
        <end position="100"/>
    </location>
</feature>
<proteinExistence type="predicted"/>
<evidence type="ECO:0000313" key="2">
    <source>
        <dbReference type="EMBL" id="MFC6762329.1"/>
    </source>
</evidence>
<keyword evidence="3" id="KW-1185">Reference proteome</keyword>
<comment type="caution">
    <text evidence="2">The sequence shown here is derived from an EMBL/GenBank/DDBJ whole genome shotgun (WGS) entry which is preliminary data.</text>
</comment>
<accession>A0ABW2BBA0</accession>
<name>A0ABW2BBA0_9RHOB</name>
<organism evidence="2 3">
    <name type="scientific">Sulfitobacter porphyrae</name>
    <dbReference type="NCBI Taxonomy" id="1246864"/>
    <lineage>
        <taxon>Bacteria</taxon>
        <taxon>Pseudomonadati</taxon>
        <taxon>Pseudomonadota</taxon>
        <taxon>Alphaproteobacteria</taxon>
        <taxon>Rhodobacterales</taxon>
        <taxon>Roseobacteraceae</taxon>
        <taxon>Sulfitobacter</taxon>
    </lineage>
</organism>
<dbReference type="EMBL" id="JBHSWG010000004">
    <property type="protein sequence ID" value="MFC6762329.1"/>
    <property type="molecule type" value="Genomic_DNA"/>
</dbReference>
<protein>
    <submittedName>
        <fullName evidence="2">Uncharacterized protein</fullName>
    </submittedName>
</protein>
<dbReference type="Proteomes" id="UP001596353">
    <property type="component" value="Unassembled WGS sequence"/>
</dbReference>
<gene>
    <name evidence="2" type="ORF">ACFQFQ_26870</name>
</gene>
<reference evidence="3" key="1">
    <citation type="journal article" date="2019" name="Int. J. Syst. Evol. Microbiol.">
        <title>The Global Catalogue of Microorganisms (GCM) 10K type strain sequencing project: providing services to taxonomists for standard genome sequencing and annotation.</title>
        <authorList>
            <consortium name="The Broad Institute Genomics Platform"/>
            <consortium name="The Broad Institute Genome Sequencing Center for Infectious Disease"/>
            <person name="Wu L."/>
            <person name="Ma J."/>
        </authorList>
    </citation>
    <scope>NUCLEOTIDE SEQUENCE [LARGE SCALE GENOMIC DNA]</scope>
    <source>
        <strain evidence="3">CCUG 66188</strain>
    </source>
</reference>
<sequence length="160" mass="17493">MPRKTARELSAAVTNAVVTELKAASAFCGRIKQREYVIDCLAYEHARIAAALPNTGEYAAVKEAVAQTAARLERVVRQNPSRTLPTAPIAQGGSKPRRTARALRPVATEALPKAAAEATRIIQETQTVLIRSTENSQERRRQFQRIVSAMDTGTILLRSI</sequence>